<dbReference type="PANTHER" id="PTHR43649:SF12">
    <property type="entry name" value="DIACETYLCHITOBIOSE BINDING PROTEIN DASA"/>
    <property type="match status" value="1"/>
</dbReference>
<dbReference type="PANTHER" id="PTHR43649">
    <property type="entry name" value="ARABINOSE-BINDING PROTEIN-RELATED"/>
    <property type="match status" value="1"/>
</dbReference>
<organism evidence="4 5">
    <name type="scientific">Gemmobacter fulvus</name>
    <dbReference type="NCBI Taxonomy" id="2840474"/>
    <lineage>
        <taxon>Bacteria</taxon>
        <taxon>Pseudomonadati</taxon>
        <taxon>Pseudomonadota</taxon>
        <taxon>Alphaproteobacteria</taxon>
        <taxon>Rhodobacterales</taxon>
        <taxon>Paracoccaceae</taxon>
        <taxon>Gemmobacter</taxon>
    </lineage>
</organism>
<proteinExistence type="inferred from homology"/>
<name>A0A975PB97_9RHOB</name>
<gene>
    <name evidence="4" type="ORF">KM031_18260</name>
</gene>
<sequence length="424" mass="45603">MKRACLRTSVAAAALMMASAALAADEVRIMWYSDGNEGQVMADLLKRFEDQNPDITVVLDNVSYQVVTEQLPITLEAGKGPDIARTTNLKALSQHWLDLTPYLADTAYWHQNYGAQADWLRPDGSQAITGFMTQITLTGAFANKTLFEQAGVALPGAGATWDQWVEAASAVAQSQQLPAAFSLDRSGHRLSGPNINHGANYIAADGFPAPVDEGVKAFIGKLVGWTESGQNLKDVWVSAAGASYRTASEDFINAQIPLYFSGSWQISNLSGKIGDMFDWIAVGNPCGPKACSGMPGGAGLVAVKYTEHPEAVAKVMDYLASEPVMREFTERTLFIPSNAALRAAGDLTYQSEDPQVQAALAVFNEDVKNLTPEANTLPAWKWSAAYYTALVTRTGQAMAGELSLDEAFSRMDSDVAEQVAQAQK</sequence>
<dbReference type="InterPro" id="IPR050490">
    <property type="entry name" value="Bact_solute-bd_prot1"/>
</dbReference>
<dbReference type="Pfam" id="PF01547">
    <property type="entry name" value="SBP_bac_1"/>
    <property type="match status" value="1"/>
</dbReference>
<evidence type="ECO:0000313" key="4">
    <source>
        <dbReference type="EMBL" id="QWK92236.1"/>
    </source>
</evidence>
<protein>
    <submittedName>
        <fullName evidence="4">ABC transporter substrate-binding protein</fullName>
    </submittedName>
</protein>
<keyword evidence="3" id="KW-0732">Signal</keyword>
<dbReference type="SUPFAM" id="SSF53850">
    <property type="entry name" value="Periplasmic binding protein-like II"/>
    <property type="match status" value="1"/>
</dbReference>
<accession>A0A975PB97</accession>
<feature type="chain" id="PRO_5038114667" evidence="3">
    <location>
        <begin position="24"/>
        <end position="424"/>
    </location>
</feature>
<dbReference type="KEGG" id="gfu:KM031_18260"/>
<keyword evidence="4" id="KW-0614">Plasmid</keyword>
<dbReference type="RefSeq" id="WP_215505085.1">
    <property type="nucleotide sequence ID" value="NZ_CP076362.1"/>
</dbReference>
<evidence type="ECO:0000256" key="2">
    <source>
        <dbReference type="ARBA" id="ARBA00008520"/>
    </source>
</evidence>
<comment type="subcellular location">
    <subcellularLocation>
        <location evidence="1">Periplasm</location>
    </subcellularLocation>
</comment>
<dbReference type="EMBL" id="CP076362">
    <property type="protein sequence ID" value="QWK92236.1"/>
    <property type="molecule type" value="Genomic_DNA"/>
</dbReference>
<comment type="similarity">
    <text evidence="2">Belongs to the bacterial solute-binding protein 1 family.</text>
</comment>
<dbReference type="InterPro" id="IPR006059">
    <property type="entry name" value="SBP"/>
</dbReference>
<evidence type="ECO:0000256" key="3">
    <source>
        <dbReference type="SAM" id="SignalP"/>
    </source>
</evidence>
<dbReference type="Proteomes" id="UP000679352">
    <property type="component" value="Plasmid p1"/>
</dbReference>
<dbReference type="Gene3D" id="3.40.190.10">
    <property type="entry name" value="Periplasmic binding protein-like II"/>
    <property type="match status" value="1"/>
</dbReference>
<feature type="signal peptide" evidence="3">
    <location>
        <begin position="1"/>
        <end position="23"/>
    </location>
</feature>
<evidence type="ECO:0000313" key="5">
    <source>
        <dbReference type="Proteomes" id="UP000679352"/>
    </source>
</evidence>
<dbReference type="GO" id="GO:0042597">
    <property type="term" value="C:periplasmic space"/>
    <property type="evidence" value="ECO:0007669"/>
    <property type="project" value="UniProtKB-SubCell"/>
</dbReference>
<evidence type="ECO:0000256" key="1">
    <source>
        <dbReference type="ARBA" id="ARBA00004418"/>
    </source>
</evidence>
<geneLocation type="plasmid" evidence="4 5">
    <name>p1</name>
</geneLocation>
<dbReference type="AlphaFoldDB" id="A0A975PB97"/>
<reference evidence="4" key="1">
    <citation type="submission" date="2021-06" db="EMBL/GenBank/DDBJ databases">
        <authorList>
            <person name="Lee C.-S."/>
            <person name="Jin L."/>
        </authorList>
    </citation>
    <scope>NUCLEOTIDE SEQUENCE</scope>
    <source>
        <strain evidence="4">Con5</strain>
        <plasmid evidence="4">p1</plasmid>
    </source>
</reference>
<keyword evidence="5" id="KW-1185">Reference proteome</keyword>